<feature type="domain" description="SHSP" evidence="3">
    <location>
        <begin position="37"/>
        <end position="152"/>
    </location>
</feature>
<sequence>MFAMRPYNNRRHNLSSYNPFREMEELERNFFDRPFDFFDDHMLSEFKTDIIDHGNEYVLEADLPGFNKDDISLDIDGDVLTIKAERHSEHEEKDKKNDYVRCERSYGSYSRQFDVSEVDTDHIKAKYDNGVLKLTLPKKKEEVKTSKRLQIE</sequence>
<evidence type="ECO:0000313" key="5">
    <source>
        <dbReference type="Proteomes" id="UP000649151"/>
    </source>
</evidence>
<evidence type="ECO:0000313" key="4">
    <source>
        <dbReference type="EMBL" id="MBC5788563.1"/>
    </source>
</evidence>
<dbReference type="SUPFAM" id="SSF49764">
    <property type="entry name" value="HSP20-like chaperones"/>
    <property type="match status" value="1"/>
</dbReference>
<comment type="caution">
    <text evidence="4">The sequence shown here is derived from an EMBL/GenBank/DDBJ whole genome shotgun (WGS) entry which is preliminary data.</text>
</comment>
<name>A0ABR7IU15_9CLOT</name>
<dbReference type="Gene3D" id="2.60.40.790">
    <property type="match status" value="1"/>
</dbReference>
<dbReference type="Pfam" id="PF00011">
    <property type="entry name" value="HSP20"/>
    <property type="match status" value="1"/>
</dbReference>
<dbReference type="InterPro" id="IPR002068">
    <property type="entry name" value="A-crystallin/Hsp20_dom"/>
</dbReference>
<protein>
    <submittedName>
        <fullName evidence="4">Hsp20/alpha crystallin family protein</fullName>
    </submittedName>
</protein>
<dbReference type="InterPro" id="IPR031107">
    <property type="entry name" value="Small_HSP"/>
</dbReference>
<comment type="similarity">
    <text evidence="1 2">Belongs to the small heat shock protein (HSP20) family.</text>
</comment>
<dbReference type="PROSITE" id="PS01031">
    <property type="entry name" value="SHSP"/>
    <property type="match status" value="1"/>
</dbReference>
<dbReference type="Proteomes" id="UP000649151">
    <property type="component" value="Unassembled WGS sequence"/>
</dbReference>
<dbReference type="RefSeq" id="WP_186997045.1">
    <property type="nucleotide sequence ID" value="NZ_JACOQK010000001.1"/>
</dbReference>
<organism evidence="4 5">
    <name type="scientific">Clostridium facile</name>
    <dbReference type="NCBI Taxonomy" id="2763035"/>
    <lineage>
        <taxon>Bacteria</taxon>
        <taxon>Bacillati</taxon>
        <taxon>Bacillota</taxon>
        <taxon>Clostridia</taxon>
        <taxon>Eubacteriales</taxon>
        <taxon>Clostridiaceae</taxon>
        <taxon>Clostridium</taxon>
    </lineage>
</organism>
<dbReference type="PANTHER" id="PTHR11527">
    <property type="entry name" value="HEAT-SHOCK PROTEIN 20 FAMILY MEMBER"/>
    <property type="match status" value="1"/>
</dbReference>
<proteinExistence type="inferred from homology"/>
<evidence type="ECO:0000256" key="1">
    <source>
        <dbReference type="PROSITE-ProRule" id="PRU00285"/>
    </source>
</evidence>
<accession>A0ABR7IU15</accession>
<keyword evidence="5" id="KW-1185">Reference proteome</keyword>
<evidence type="ECO:0000259" key="3">
    <source>
        <dbReference type="PROSITE" id="PS01031"/>
    </source>
</evidence>
<gene>
    <name evidence="4" type="ORF">H8Z77_11165</name>
</gene>
<dbReference type="EMBL" id="JACOQK010000001">
    <property type="protein sequence ID" value="MBC5788563.1"/>
    <property type="molecule type" value="Genomic_DNA"/>
</dbReference>
<evidence type="ECO:0000256" key="2">
    <source>
        <dbReference type="RuleBase" id="RU003616"/>
    </source>
</evidence>
<dbReference type="CDD" id="cd06471">
    <property type="entry name" value="ACD_LpsHSP_like"/>
    <property type="match status" value="1"/>
</dbReference>
<dbReference type="InterPro" id="IPR008978">
    <property type="entry name" value="HSP20-like_chaperone"/>
</dbReference>
<reference evidence="4 5" key="1">
    <citation type="submission" date="2020-08" db="EMBL/GenBank/DDBJ databases">
        <title>Genome public.</title>
        <authorList>
            <person name="Liu C."/>
            <person name="Sun Q."/>
        </authorList>
    </citation>
    <scope>NUCLEOTIDE SEQUENCE [LARGE SCALE GENOMIC DNA]</scope>
    <source>
        <strain evidence="4 5">NSJ-27</strain>
    </source>
</reference>